<evidence type="ECO:0000256" key="1">
    <source>
        <dbReference type="SAM" id="MobiDB-lite"/>
    </source>
</evidence>
<comment type="caution">
    <text evidence="2">The sequence shown here is derived from an EMBL/GenBank/DDBJ whole genome shotgun (WGS) entry which is preliminary data.</text>
</comment>
<sequence length="76" mass="8297">MAHASSDESAEEVKSREKPNQRKNLCNGNNIDSPDKSLDKPEEGAISSENGLKPSQNWLKNHQCEGSGKALTLLFS</sequence>
<dbReference type="OrthoDB" id="6093671at2759"/>
<protein>
    <submittedName>
        <fullName evidence="2">Uncharacterized protein</fullName>
    </submittedName>
</protein>
<feature type="compositionally biased region" description="Polar residues" evidence="1">
    <location>
        <begin position="22"/>
        <end position="32"/>
    </location>
</feature>
<feature type="compositionally biased region" description="Basic and acidic residues" evidence="1">
    <location>
        <begin position="33"/>
        <end position="43"/>
    </location>
</feature>
<keyword evidence="3" id="KW-1185">Reference proteome</keyword>
<evidence type="ECO:0000313" key="2">
    <source>
        <dbReference type="EMBL" id="VVB09811.1"/>
    </source>
</evidence>
<dbReference type="AlphaFoldDB" id="A0A565C831"/>
<organism evidence="2 3">
    <name type="scientific">Arabis nemorensis</name>
    <dbReference type="NCBI Taxonomy" id="586526"/>
    <lineage>
        <taxon>Eukaryota</taxon>
        <taxon>Viridiplantae</taxon>
        <taxon>Streptophyta</taxon>
        <taxon>Embryophyta</taxon>
        <taxon>Tracheophyta</taxon>
        <taxon>Spermatophyta</taxon>
        <taxon>Magnoliopsida</taxon>
        <taxon>eudicotyledons</taxon>
        <taxon>Gunneridae</taxon>
        <taxon>Pentapetalae</taxon>
        <taxon>rosids</taxon>
        <taxon>malvids</taxon>
        <taxon>Brassicales</taxon>
        <taxon>Brassicaceae</taxon>
        <taxon>Arabideae</taxon>
        <taxon>Arabis</taxon>
    </lineage>
</organism>
<accession>A0A565C831</accession>
<reference evidence="2" key="1">
    <citation type="submission" date="2019-07" db="EMBL/GenBank/DDBJ databases">
        <authorList>
            <person name="Dittberner H."/>
        </authorList>
    </citation>
    <scope>NUCLEOTIDE SEQUENCE [LARGE SCALE GENOMIC DNA]</scope>
</reference>
<feature type="compositionally biased region" description="Polar residues" evidence="1">
    <location>
        <begin position="47"/>
        <end position="60"/>
    </location>
</feature>
<dbReference type="Proteomes" id="UP000489600">
    <property type="component" value="Unassembled WGS sequence"/>
</dbReference>
<proteinExistence type="predicted"/>
<dbReference type="EMBL" id="CABITT030000007">
    <property type="protein sequence ID" value="VVB09811.1"/>
    <property type="molecule type" value="Genomic_DNA"/>
</dbReference>
<feature type="compositionally biased region" description="Basic and acidic residues" evidence="1">
    <location>
        <begin position="11"/>
        <end position="20"/>
    </location>
</feature>
<evidence type="ECO:0000313" key="3">
    <source>
        <dbReference type="Proteomes" id="UP000489600"/>
    </source>
</evidence>
<feature type="region of interest" description="Disordered" evidence="1">
    <location>
        <begin position="1"/>
        <end position="62"/>
    </location>
</feature>
<gene>
    <name evidence="2" type="ORF">ANE_LOCUS20255</name>
</gene>
<name>A0A565C831_9BRAS</name>